<organism evidence="1">
    <name type="scientific">Candidatus Improbicoccus pseudotrichonymphae</name>
    <dbReference type="NCBI Taxonomy" id="3033792"/>
    <lineage>
        <taxon>Bacteria</taxon>
        <taxon>Bacillati</taxon>
        <taxon>Bacillota</taxon>
        <taxon>Clostridia</taxon>
        <taxon>Candidatus Improbicoccus</taxon>
    </lineage>
</organism>
<proteinExistence type="predicted"/>
<evidence type="ECO:0000313" key="1">
    <source>
        <dbReference type="EMBL" id="BED92231.1"/>
    </source>
</evidence>
<dbReference type="AlphaFoldDB" id="A0AA48KVS2"/>
<gene>
    <name evidence="1" type="ORF">CfP315_0836</name>
</gene>
<name>A0AA48KVS2_9FIRM</name>
<dbReference type="KEGG" id="ips:CfP315_0836"/>
<protein>
    <submittedName>
        <fullName evidence="1">Serine/threonine protein phosphatase</fullName>
    </submittedName>
</protein>
<dbReference type="EMBL" id="AP027924">
    <property type="protein sequence ID" value="BED92231.1"/>
    <property type="molecule type" value="Genomic_DNA"/>
</dbReference>
<reference evidence="1" key="1">
    <citation type="journal article" date="2023" name="ISME J.">
        <title>Emergence of putative energy parasites within Clostridia revealed by genome analysis of a novel endosymbiotic clade.</title>
        <authorList>
            <person name="Takahashi K."/>
            <person name="Kuwahara H."/>
            <person name="Horikawa Y."/>
            <person name="Izawa K."/>
            <person name="Kato D."/>
            <person name="Inagaki T."/>
            <person name="Yuki M."/>
            <person name="Ohkuma M."/>
            <person name="Hongoh Y."/>
        </authorList>
    </citation>
    <scope>NUCLEOTIDE SEQUENCE</scope>
    <source>
        <strain evidence="1">CfP3-15</strain>
    </source>
</reference>
<dbReference type="Proteomes" id="UP001337580">
    <property type="component" value="Chromosome"/>
</dbReference>
<accession>A0AA48KVS2</accession>
<sequence>MLMTHKNKNKKRILVQTSATKNNLQNGLDFFIAKNKNLFISRNEINVYFFIKQAIPIIDAAITKIIRLIGEFDIRHSDKSKEAKINNFLKTVKIGSCSMGINSFIFAYMNQLLTYGTSIGEIVVNIHEQKIEALYNASISDIVLKESNNPLDILIFKKENGFLKKIKEKDLIFISTLNPEPGQIYGNSILKGMPYLSSILLKIFEAINQNWERIGNTRYILSYKPPNENFVHEEHAKEIAKQWSMVFNSSEQNDFISIGDSNAKVIGADSQVLDSHIPVRQILEQILSKLSIPPFLLGLSWSTTESMSEQQSDLLASELEGYRRILEPVIKKITFYYFALKGEEDTSEILWQPIKLRDKLRLAQTDLINAKTEAELNKLRNSYGGNKIEN</sequence>